<sequence>MNSNLKLFYGMDKDEVLEILQKAIEKCNTDDSTEKRLHLQSESPYNLRYTKRYSEYDFAKCRRSEQKETVVELFPNTVFEIKKNDINNCTNKGLFDFQKQLFCILKHAKRRKIHKLAKCRRNKARENVDHRKNTVIRREITSAESATSRKRRKLYSEPNFHEVCFD</sequence>
<protein>
    <submittedName>
        <fullName evidence="1">Uncharacterized protein</fullName>
    </submittedName>
</protein>
<evidence type="ECO:0000313" key="1">
    <source>
        <dbReference type="EMBL" id="JAS77090.1"/>
    </source>
</evidence>
<gene>
    <name evidence="1" type="ORF">g.3017</name>
</gene>
<accession>A0A1B6HQY7</accession>
<dbReference type="AlphaFoldDB" id="A0A1B6HQY7"/>
<name>A0A1B6HQY7_9HEMI</name>
<organism evidence="1">
    <name type="scientific">Homalodisca liturata</name>
    <dbReference type="NCBI Taxonomy" id="320908"/>
    <lineage>
        <taxon>Eukaryota</taxon>
        <taxon>Metazoa</taxon>
        <taxon>Ecdysozoa</taxon>
        <taxon>Arthropoda</taxon>
        <taxon>Hexapoda</taxon>
        <taxon>Insecta</taxon>
        <taxon>Pterygota</taxon>
        <taxon>Neoptera</taxon>
        <taxon>Paraneoptera</taxon>
        <taxon>Hemiptera</taxon>
        <taxon>Auchenorrhyncha</taxon>
        <taxon>Membracoidea</taxon>
        <taxon>Cicadellidae</taxon>
        <taxon>Cicadellinae</taxon>
        <taxon>Proconiini</taxon>
        <taxon>Homalodisca</taxon>
    </lineage>
</organism>
<dbReference type="EMBL" id="GECU01030616">
    <property type="protein sequence ID" value="JAS77090.1"/>
    <property type="molecule type" value="Transcribed_RNA"/>
</dbReference>
<proteinExistence type="predicted"/>
<reference evidence="1" key="1">
    <citation type="submission" date="2015-11" db="EMBL/GenBank/DDBJ databases">
        <title>De novo transcriptome assembly of four potential Pierce s Disease insect vectors from Arizona vineyards.</title>
        <authorList>
            <person name="Tassone E.E."/>
        </authorList>
    </citation>
    <scope>NUCLEOTIDE SEQUENCE</scope>
</reference>